<evidence type="ECO:0000313" key="1">
    <source>
        <dbReference type="EMBL" id="MED6294465.1"/>
    </source>
</evidence>
<comment type="caution">
    <text evidence="1">The sequence shown here is derived from an EMBL/GenBank/DDBJ whole genome shotgun (WGS) entry which is preliminary data.</text>
</comment>
<accession>A0ABU7F805</accession>
<protein>
    <submittedName>
        <fullName evidence="1">Uncharacterized protein</fullName>
    </submittedName>
</protein>
<sequence>MKWIVCSYKSQRAPRLIGRGRRSPEATVNYITEYETAHHCFSRWKPDQQLKRIPLEKKSHVDFIHFPSLAKEKTKRIKLTGIRRLSTSDVRTALIAIIGFMPTKGEGAIGSLDYTPEERRALAKKSQDFCCEACGCSMCSALLPLTSNSNPSAEDCKAKELAQQIKFKAESSIVTQAGTSRDKALTVTQGDDATFAEQQTDERPQAEQVGGTLPCRITLKGTQLYFFQSLFVKDYCRAVFFLNP</sequence>
<reference evidence="1 2" key="1">
    <citation type="submission" date="2021-06" db="EMBL/GenBank/DDBJ databases">
        <authorList>
            <person name="Palmer J.M."/>
        </authorList>
    </citation>
    <scope>NUCLEOTIDE SEQUENCE [LARGE SCALE GENOMIC DNA]</scope>
    <source>
        <strain evidence="1 2">CL_MEX2019</strain>
        <tissue evidence="1">Muscle</tissue>
    </source>
</reference>
<gene>
    <name evidence="1" type="ORF">CHARACLAT_021349</name>
</gene>
<keyword evidence="2" id="KW-1185">Reference proteome</keyword>
<proteinExistence type="predicted"/>
<dbReference type="Proteomes" id="UP001352852">
    <property type="component" value="Unassembled WGS sequence"/>
</dbReference>
<dbReference type="EMBL" id="JAHUTJ010075854">
    <property type="protein sequence ID" value="MED6294465.1"/>
    <property type="molecule type" value="Genomic_DNA"/>
</dbReference>
<organism evidence="1 2">
    <name type="scientific">Characodon lateralis</name>
    <dbReference type="NCBI Taxonomy" id="208331"/>
    <lineage>
        <taxon>Eukaryota</taxon>
        <taxon>Metazoa</taxon>
        <taxon>Chordata</taxon>
        <taxon>Craniata</taxon>
        <taxon>Vertebrata</taxon>
        <taxon>Euteleostomi</taxon>
        <taxon>Actinopterygii</taxon>
        <taxon>Neopterygii</taxon>
        <taxon>Teleostei</taxon>
        <taxon>Neoteleostei</taxon>
        <taxon>Acanthomorphata</taxon>
        <taxon>Ovalentaria</taxon>
        <taxon>Atherinomorphae</taxon>
        <taxon>Cyprinodontiformes</taxon>
        <taxon>Goodeidae</taxon>
        <taxon>Characodon</taxon>
    </lineage>
</organism>
<name>A0ABU7F805_9TELE</name>
<evidence type="ECO:0000313" key="2">
    <source>
        <dbReference type="Proteomes" id="UP001352852"/>
    </source>
</evidence>